<dbReference type="InterPro" id="IPR035965">
    <property type="entry name" value="PAS-like_dom_sf"/>
</dbReference>
<feature type="region of interest" description="Disordered" evidence="1">
    <location>
        <begin position="345"/>
        <end position="365"/>
    </location>
</feature>
<dbReference type="PRINTS" id="PR00996">
    <property type="entry name" value="CHERMTFRASE"/>
</dbReference>
<protein>
    <recommendedName>
        <fullName evidence="2">CheR-type methyltransferase domain-containing protein</fullName>
    </recommendedName>
</protein>
<dbReference type="SMART" id="SM00091">
    <property type="entry name" value="PAS"/>
    <property type="match status" value="3"/>
</dbReference>
<dbReference type="SMART" id="SM00138">
    <property type="entry name" value="MeTrc"/>
    <property type="match status" value="1"/>
</dbReference>
<organism evidence="3 4">
    <name type="scientific">Deinococcus aerophilus</name>
    <dbReference type="NCBI Taxonomy" id="522488"/>
    <lineage>
        <taxon>Bacteria</taxon>
        <taxon>Thermotogati</taxon>
        <taxon>Deinococcota</taxon>
        <taxon>Deinococci</taxon>
        <taxon>Deinococcales</taxon>
        <taxon>Deinococcaceae</taxon>
        <taxon>Deinococcus</taxon>
    </lineage>
</organism>
<evidence type="ECO:0000256" key="1">
    <source>
        <dbReference type="SAM" id="MobiDB-lite"/>
    </source>
</evidence>
<keyword evidence="4" id="KW-1185">Reference proteome</keyword>
<proteinExistence type="predicted"/>
<dbReference type="Pfam" id="PF13596">
    <property type="entry name" value="PAS_10"/>
    <property type="match status" value="1"/>
</dbReference>
<dbReference type="PROSITE" id="PS50123">
    <property type="entry name" value="CHER"/>
    <property type="match status" value="1"/>
</dbReference>
<dbReference type="InterPro" id="IPR000014">
    <property type="entry name" value="PAS"/>
</dbReference>
<dbReference type="Pfam" id="PF08448">
    <property type="entry name" value="PAS_4"/>
    <property type="match status" value="1"/>
</dbReference>
<dbReference type="Gene3D" id="3.40.50.150">
    <property type="entry name" value="Vaccinia Virus protein VP39"/>
    <property type="match status" value="1"/>
</dbReference>
<dbReference type="Pfam" id="PF01739">
    <property type="entry name" value="CheR"/>
    <property type="match status" value="1"/>
</dbReference>
<evidence type="ECO:0000259" key="2">
    <source>
        <dbReference type="PROSITE" id="PS50123"/>
    </source>
</evidence>
<dbReference type="SUPFAM" id="SSF55785">
    <property type="entry name" value="PYP-like sensor domain (PAS domain)"/>
    <property type="match status" value="2"/>
</dbReference>
<gene>
    <name evidence="3" type="ORF">GCM10010841_32930</name>
</gene>
<feature type="region of interest" description="Disordered" evidence="1">
    <location>
        <begin position="157"/>
        <end position="190"/>
    </location>
</feature>
<feature type="compositionally biased region" description="Low complexity" evidence="1">
    <location>
        <begin position="352"/>
        <end position="365"/>
    </location>
</feature>
<name>A0ABQ2H1P4_9DEIO</name>
<dbReference type="InterPro" id="IPR022642">
    <property type="entry name" value="CheR_C"/>
</dbReference>
<reference evidence="4" key="1">
    <citation type="journal article" date="2019" name="Int. J. Syst. Evol. Microbiol.">
        <title>The Global Catalogue of Microorganisms (GCM) 10K type strain sequencing project: providing services to taxonomists for standard genome sequencing and annotation.</title>
        <authorList>
            <consortium name="The Broad Institute Genomics Platform"/>
            <consortium name="The Broad Institute Genome Sequencing Center for Infectious Disease"/>
            <person name="Wu L."/>
            <person name="Ma J."/>
        </authorList>
    </citation>
    <scope>NUCLEOTIDE SEQUENCE [LARGE SCALE GENOMIC DNA]</scope>
    <source>
        <strain evidence="4">JCM 15443</strain>
    </source>
</reference>
<dbReference type="InterPro" id="IPR013656">
    <property type="entry name" value="PAS_4"/>
</dbReference>
<sequence>MVLHELTEELRDERAFKVQLFATDIDREAVDRARYGLYSADISYVVSPDRLERHFQPQQGGYQVRPEIRNMVVFATHNTFGDPPFTRLDLLCCRNMLIYLNAELQAQIMSVFHYALRPGGLLFLGASETAGTERERFTPLSPRWKIYRRGEGAPAPLTLEHPLNAGGARRADRPDDLFPGLPPSSRPGTLSQQAQTALLAHYVPPSVVVNASGDILMVNGPTGQYLELPLGRTLTNVFEMGRDGLRYELPAAVRQALEEQNEVVRTHLAVEGSERPRLIDLIVRPLPGPQTHLLIVFRERPVTEGAGPLPEKSDQIRLLERELQRSRENLQAKIEDMAVSVEELRSTNEELQTSNEELQSSNEELTTSKEELQSLNEELITINAEHQRVISELGQANNDMKNLLDSAGIATVFLGNDLTIKRFTPRITRVINLMAVDLGRPITDISVNLRYEHLTRDIKRVLDTLETLELQVQTHDGQWYLMRISPYRTSDNFIDGVVVAFTNVDVIKAMERQLRDSLTYADGVLNSMQDPLLVLDAQERVVAANRALYSLLQTTAPQLKGEALQTVAHGAFDQLDLLTRLRDVMSSERPLSSYVIDLTLPQLGTRKMKVEADPIFSEDGHSVLLLFKMEDVTALLRRAVQEGEDLRG</sequence>
<dbReference type="PANTHER" id="PTHR24422:SF10">
    <property type="entry name" value="CHEMOTAXIS PROTEIN METHYLTRANSFERASE 2"/>
    <property type="match status" value="1"/>
</dbReference>
<dbReference type="InterPro" id="IPR000780">
    <property type="entry name" value="CheR_MeTrfase"/>
</dbReference>
<dbReference type="Gene3D" id="3.30.450.20">
    <property type="entry name" value="PAS domain"/>
    <property type="match status" value="2"/>
</dbReference>
<feature type="domain" description="CheR-type methyltransferase" evidence="2">
    <location>
        <begin position="1"/>
        <end position="129"/>
    </location>
</feature>
<dbReference type="InterPro" id="IPR029063">
    <property type="entry name" value="SAM-dependent_MTases_sf"/>
</dbReference>
<dbReference type="SUPFAM" id="SSF53335">
    <property type="entry name" value="S-adenosyl-L-methionine-dependent methyltransferases"/>
    <property type="match status" value="1"/>
</dbReference>
<dbReference type="CDD" id="cd00130">
    <property type="entry name" value="PAS"/>
    <property type="match status" value="1"/>
</dbReference>
<comment type="caution">
    <text evidence="3">The sequence shown here is derived from an EMBL/GenBank/DDBJ whole genome shotgun (WGS) entry which is preliminary data.</text>
</comment>
<evidence type="ECO:0000313" key="3">
    <source>
        <dbReference type="EMBL" id="GGM22462.1"/>
    </source>
</evidence>
<evidence type="ECO:0000313" key="4">
    <source>
        <dbReference type="Proteomes" id="UP000661918"/>
    </source>
</evidence>
<dbReference type="EMBL" id="BMOM01000067">
    <property type="protein sequence ID" value="GGM22462.1"/>
    <property type="molecule type" value="Genomic_DNA"/>
</dbReference>
<dbReference type="PANTHER" id="PTHR24422">
    <property type="entry name" value="CHEMOTAXIS PROTEIN METHYLTRANSFERASE"/>
    <property type="match status" value="1"/>
</dbReference>
<dbReference type="Proteomes" id="UP000661918">
    <property type="component" value="Unassembled WGS sequence"/>
</dbReference>
<dbReference type="InterPro" id="IPR050903">
    <property type="entry name" value="Bact_Chemotaxis_MeTrfase"/>
</dbReference>
<accession>A0ABQ2H1P4</accession>